<feature type="region of interest" description="Disordered" evidence="1">
    <location>
        <begin position="51"/>
        <end position="78"/>
    </location>
</feature>
<evidence type="ECO:0000313" key="2">
    <source>
        <dbReference type="EMBL" id="CAK9059842.1"/>
    </source>
</evidence>
<proteinExistence type="predicted"/>
<organism evidence="2 3">
    <name type="scientific">Durusdinium trenchii</name>
    <dbReference type="NCBI Taxonomy" id="1381693"/>
    <lineage>
        <taxon>Eukaryota</taxon>
        <taxon>Sar</taxon>
        <taxon>Alveolata</taxon>
        <taxon>Dinophyceae</taxon>
        <taxon>Suessiales</taxon>
        <taxon>Symbiodiniaceae</taxon>
        <taxon>Durusdinium</taxon>
    </lineage>
</organism>
<reference evidence="2 3" key="1">
    <citation type="submission" date="2024-02" db="EMBL/GenBank/DDBJ databases">
        <authorList>
            <person name="Chen Y."/>
            <person name="Shah S."/>
            <person name="Dougan E. K."/>
            <person name="Thang M."/>
            <person name="Chan C."/>
        </authorList>
    </citation>
    <scope>NUCLEOTIDE SEQUENCE [LARGE SCALE GENOMIC DNA]</scope>
</reference>
<keyword evidence="3" id="KW-1185">Reference proteome</keyword>
<feature type="compositionally biased region" description="Basic and acidic residues" evidence="1">
    <location>
        <begin position="51"/>
        <end position="76"/>
    </location>
</feature>
<accession>A0ABP0N9U1</accession>
<dbReference type="Proteomes" id="UP001642464">
    <property type="component" value="Unassembled WGS sequence"/>
</dbReference>
<feature type="region of interest" description="Disordered" evidence="1">
    <location>
        <begin position="116"/>
        <end position="157"/>
    </location>
</feature>
<dbReference type="EMBL" id="CAXAMM010026891">
    <property type="protein sequence ID" value="CAK9059842.1"/>
    <property type="molecule type" value="Genomic_DNA"/>
</dbReference>
<evidence type="ECO:0000256" key="1">
    <source>
        <dbReference type="SAM" id="MobiDB-lite"/>
    </source>
</evidence>
<protein>
    <submittedName>
        <fullName evidence="2">Uncharacterized protein</fullName>
    </submittedName>
</protein>
<name>A0ABP0N9U1_9DINO</name>
<sequence>MAVRLGRWLPARPRAPLARHRASEASQEPLRKVMLTNIHAMEKDLQALEHPISDSAKKTDPRRPKTFHGFDSDPLSRNHHNHYNLELLPSYLQWSPHTTNTRFNVPSTFVPPSAHRFVARSPPVPPADGGRSAAAAQLKLPPGRRKRAEGGDGDGWG</sequence>
<gene>
    <name evidence="2" type="ORF">SCF082_LOCUS31626</name>
</gene>
<comment type="caution">
    <text evidence="2">The sequence shown here is derived from an EMBL/GenBank/DDBJ whole genome shotgun (WGS) entry which is preliminary data.</text>
</comment>
<evidence type="ECO:0000313" key="3">
    <source>
        <dbReference type="Proteomes" id="UP001642464"/>
    </source>
</evidence>